<proteinExistence type="predicted"/>
<keyword evidence="3" id="KW-1185">Reference proteome</keyword>
<evidence type="ECO:0000313" key="2">
    <source>
        <dbReference type="EMBL" id="AUW92548.1"/>
    </source>
</evidence>
<feature type="transmembrane region" description="Helical" evidence="1">
    <location>
        <begin position="6"/>
        <end position="26"/>
    </location>
</feature>
<gene>
    <name evidence="2" type="ORF">BXT84_00080</name>
</gene>
<name>A0ABN5GVV1_9FIRM</name>
<sequence>MSEPVVSAIVWAGIIVLLAGPVIWTLHRTFRIVRERSPWPFDGTGPHWGIGRWMTDSVFGAAGFGFMVGLLGIFVLFGIALLLVVLLGAQKAFAHAMGGTVANAAQFVLTIGLGPIVGVIFSLGVLVLWKNRRQWETGLLEDWMVIPYATRTAKPGVWIGRIRRPSGDLVTVLSEITGVPPVPDKTTRWSQCGADLPVNTPQKVIPPVPVTWYWAPTLSPFVVRWSRQFSKKQRHYANTIDSHMTGAVK</sequence>
<keyword evidence="1" id="KW-0812">Transmembrane</keyword>
<keyword evidence="1" id="KW-1133">Transmembrane helix</keyword>
<evidence type="ECO:0000256" key="1">
    <source>
        <dbReference type="SAM" id="Phobius"/>
    </source>
</evidence>
<accession>A0ABN5GVV1</accession>
<keyword evidence="1" id="KW-0472">Membrane</keyword>
<protein>
    <recommendedName>
        <fullName evidence="4">DUF5673 domain-containing protein</fullName>
    </recommendedName>
</protein>
<dbReference type="EMBL" id="CP019454">
    <property type="protein sequence ID" value="AUW92548.1"/>
    <property type="molecule type" value="Genomic_DNA"/>
</dbReference>
<reference evidence="2 3" key="1">
    <citation type="journal article" date="2019" name="Sci. Rep.">
        <title>Sulfobacillus thermotolerans: new insights into resistance and metabolic capacities of acidophilic chemolithotrophs.</title>
        <authorList>
            <person name="Panyushkina A.E."/>
            <person name="Babenko V.V."/>
            <person name="Nikitina A.S."/>
            <person name="Selezneva O.V."/>
            <person name="Tsaplina I.A."/>
            <person name="Letarova M.A."/>
            <person name="Kostryukova E.S."/>
            <person name="Letarov A.V."/>
        </authorList>
    </citation>
    <scope>NUCLEOTIDE SEQUENCE [LARGE SCALE GENOMIC DNA]</scope>
    <source>
        <strain evidence="2 3">Kr1</strain>
    </source>
</reference>
<evidence type="ECO:0000313" key="3">
    <source>
        <dbReference type="Proteomes" id="UP000325292"/>
    </source>
</evidence>
<feature type="transmembrane region" description="Helical" evidence="1">
    <location>
        <begin position="58"/>
        <end position="87"/>
    </location>
</feature>
<dbReference type="Proteomes" id="UP000325292">
    <property type="component" value="Chromosome"/>
</dbReference>
<evidence type="ECO:0008006" key="4">
    <source>
        <dbReference type="Google" id="ProtNLM"/>
    </source>
</evidence>
<organism evidence="2 3">
    <name type="scientific">Sulfobacillus thermotolerans</name>
    <dbReference type="NCBI Taxonomy" id="338644"/>
    <lineage>
        <taxon>Bacteria</taxon>
        <taxon>Bacillati</taxon>
        <taxon>Bacillota</taxon>
        <taxon>Clostridia</taxon>
        <taxon>Eubacteriales</taxon>
        <taxon>Clostridiales Family XVII. Incertae Sedis</taxon>
        <taxon>Sulfobacillus</taxon>
    </lineage>
</organism>
<feature type="transmembrane region" description="Helical" evidence="1">
    <location>
        <begin position="107"/>
        <end position="129"/>
    </location>
</feature>